<dbReference type="EMBL" id="JBICCN010000429">
    <property type="protein sequence ID" value="KAL3069354.1"/>
    <property type="molecule type" value="Genomic_DNA"/>
</dbReference>
<organism evidence="2 3">
    <name type="scientific">Heterodera schachtii</name>
    <name type="common">Sugarbeet cyst nematode worm</name>
    <name type="synonym">Tylenchus schachtii</name>
    <dbReference type="NCBI Taxonomy" id="97005"/>
    <lineage>
        <taxon>Eukaryota</taxon>
        <taxon>Metazoa</taxon>
        <taxon>Ecdysozoa</taxon>
        <taxon>Nematoda</taxon>
        <taxon>Chromadorea</taxon>
        <taxon>Rhabditida</taxon>
        <taxon>Tylenchina</taxon>
        <taxon>Tylenchomorpha</taxon>
        <taxon>Tylenchoidea</taxon>
        <taxon>Heteroderidae</taxon>
        <taxon>Heteroderinae</taxon>
        <taxon>Heterodera</taxon>
    </lineage>
</organism>
<comment type="caution">
    <text evidence="2">The sequence shown here is derived from an EMBL/GenBank/DDBJ whole genome shotgun (WGS) entry which is preliminary data.</text>
</comment>
<dbReference type="InterPro" id="IPR000626">
    <property type="entry name" value="Ubiquitin-like_dom"/>
</dbReference>
<dbReference type="Pfam" id="PF00240">
    <property type="entry name" value="ubiquitin"/>
    <property type="match status" value="1"/>
</dbReference>
<gene>
    <name evidence="2" type="ORF">niasHS_018079</name>
</gene>
<protein>
    <recommendedName>
        <fullName evidence="1">Ubiquitin-like domain-containing protein</fullName>
    </recommendedName>
</protein>
<dbReference type="CDD" id="cd17039">
    <property type="entry name" value="Ubl_ubiquitin_like"/>
    <property type="match status" value="1"/>
</dbReference>
<accession>A0ABD2HQA4</accession>
<dbReference type="SUPFAM" id="SSF54236">
    <property type="entry name" value="Ubiquitin-like"/>
    <property type="match status" value="1"/>
</dbReference>
<feature type="domain" description="Ubiquitin-like" evidence="1">
    <location>
        <begin position="37"/>
        <end position="108"/>
    </location>
</feature>
<evidence type="ECO:0000313" key="2">
    <source>
        <dbReference type="EMBL" id="KAL3069354.1"/>
    </source>
</evidence>
<dbReference type="PROSITE" id="PS50053">
    <property type="entry name" value="UBIQUITIN_2"/>
    <property type="match status" value="1"/>
</dbReference>
<evidence type="ECO:0000259" key="1">
    <source>
        <dbReference type="PROSITE" id="PS50053"/>
    </source>
</evidence>
<sequence>MTLRLNNTFGLALEDTQTMYFYEFKDGQTILWWLDDFQIDVKYGKQKFFVNAKTTDTVETLKRRIENIEQFGNIPHEKQILKIPYGRVLEDNKSLKQCYVKEGKNVTVSWKEFEISVKYDEEEEPMNVEVEYNELVKD</sequence>
<dbReference type="Proteomes" id="UP001620645">
    <property type="component" value="Unassembled WGS sequence"/>
</dbReference>
<reference evidence="2 3" key="1">
    <citation type="submission" date="2024-10" db="EMBL/GenBank/DDBJ databases">
        <authorList>
            <person name="Kim D."/>
        </authorList>
    </citation>
    <scope>NUCLEOTIDE SEQUENCE [LARGE SCALE GENOMIC DNA]</scope>
    <source>
        <strain evidence="2">Taebaek</strain>
    </source>
</reference>
<keyword evidence="3" id="KW-1185">Reference proteome</keyword>
<evidence type="ECO:0000313" key="3">
    <source>
        <dbReference type="Proteomes" id="UP001620645"/>
    </source>
</evidence>
<name>A0ABD2HQA4_HETSC</name>
<dbReference type="Gene3D" id="3.10.20.90">
    <property type="entry name" value="Phosphatidylinositol 3-kinase Catalytic Subunit, Chain A, domain 1"/>
    <property type="match status" value="1"/>
</dbReference>
<dbReference type="AlphaFoldDB" id="A0ABD2HQA4"/>
<proteinExistence type="predicted"/>
<dbReference type="InterPro" id="IPR029071">
    <property type="entry name" value="Ubiquitin-like_domsf"/>
</dbReference>